<dbReference type="Gene3D" id="2.120.10.30">
    <property type="entry name" value="TolB, C-terminal domain"/>
    <property type="match status" value="1"/>
</dbReference>
<keyword evidence="1 4" id="KW-0349">Heme</keyword>
<dbReference type="PANTHER" id="PTHR19328">
    <property type="entry name" value="HEDGEHOG-INTERACTING PROTEIN"/>
    <property type="match status" value="1"/>
</dbReference>
<evidence type="ECO:0000313" key="7">
    <source>
        <dbReference type="EMBL" id="QIB67529.1"/>
    </source>
</evidence>
<dbReference type="Gene3D" id="1.10.760.10">
    <property type="entry name" value="Cytochrome c-like domain"/>
    <property type="match status" value="1"/>
</dbReference>
<keyword evidence="5" id="KW-0812">Transmembrane</keyword>
<keyword evidence="5" id="KW-1133">Transmembrane helix</keyword>
<dbReference type="AlphaFoldDB" id="A0A6C0U840"/>
<dbReference type="PROSITE" id="PS51007">
    <property type="entry name" value="CYTC"/>
    <property type="match status" value="1"/>
</dbReference>
<dbReference type="InterPro" id="IPR011041">
    <property type="entry name" value="Quinoprot_gluc/sorb_DH_b-prop"/>
</dbReference>
<dbReference type="PANTHER" id="PTHR19328:SF75">
    <property type="entry name" value="ALDOSE SUGAR DEHYDROGENASE YLII"/>
    <property type="match status" value="1"/>
</dbReference>
<dbReference type="GO" id="GO:0009055">
    <property type="term" value="F:electron transfer activity"/>
    <property type="evidence" value="ECO:0007669"/>
    <property type="project" value="InterPro"/>
</dbReference>
<feature type="transmembrane region" description="Helical" evidence="5">
    <location>
        <begin position="104"/>
        <end position="126"/>
    </location>
</feature>
<gene>
    <name evidence="7" type="ORF">G3T16_04110</name>
</gene>
<dbReference type="InterPro" id="IPR012938">
    <property type="entry name" value="Glc/Sorbosone_DH"/>
</dbReference>
<name>A0A6C0U840_9GAMM</name>
<dbReference type="Pfam" id="PF07995">
    <property type="entry name" value="GSDH"/>
    <property type="match status" value="1"/>
</dbReference>
<evidence type="ECO:0000256" key="4">
    <source>
        <dbReference type="PROSITE-ProRule" id="PRU00433"/>
    </source>
</evidence>
<dbReference type="KEGG" id="kim:G3T16_04110"/>
<accession>A0A6C0U840</accession>
<evidence type="ECO:0000256" key="5">
    <source>
        <dbReference type="SAM" id="Phobius"/>
    </source>
</evidence>
<feature type="transmembrane region" description="Helical" evidence="5">
    <location>
        <begin position="35"/>
        <end position="55"/>
    </location>
</feature>
<dbReference type="InterPro" id="IPR036909">
    <property type="entry name" value="Cyt_c-like_dom_sf"/>
</dbReference>
<dbReference type="InterPro" id="IPR009056">
    <property type="entry name" value="Cyt_c-like_dom"/>
</dbReference>
<dbReference type="Pfam" id="PF13442">
    <property type="entry name" value="Cytochrome_CBB3"/>
    <property type="match status" value="1"/>
</dbReference>
<dbReference type="InterPro" id="IPR011042">
    <property type="entry name" value="6-blade_b-propeller_TolB-like"/>
</dbReference>
<dbReference type="EMBL" id="CP048711">
    <property type="protein sequence ID" value="QIB67529.1"/>
    <property type="molecule type" value="Genomic_DNA"/>
</dbReference>
<protein>
    <submittedName>
        <fullName evidence="7">C-type cytochrome</fullName>
    </submittedName>
</protein>
<proteinExistence type="predicted"/>
<dbReference type="SUPFAM" id="SSF46626">
    <property type="entry name" value="Cytochrome c"/>
    <property type="match status" value="1"/>
</dbReference>
<dbReference type="GO" id="GO:0020037">
    <property type="term" value="F:heme binding"/>
    <property type="evidence" value="ECO:0007669"/>
    <property type="project" value="InterPro"/>
</dbReference>
<dbReference type="SUPFAM" id="SSF50952">
    <property type="entry name" value="Soluble quinoprotein glucose dehydrogenase"/>
    <property type="match status" value="1"/>
</dbReference>
<keyword evidence="2 4" id="KW-0479">Metal-binding</keyword>
<keyword evidence="8" id="KW-1185">Reference proteome</keyword>
<organism evidence="7 8">
    <name type="scientific">Kineobactrum salinum</name>
    <dbReference type="NCBI Taxonomy" id="2708301"/>
    <lineage>
        <taxon>Bacteria</taxon>
        <taxon>Pseudomonadati</taxon>
        <taxon>Pseudomonadota</taxon>
        <taxon>Gammaproteobacteria</taxon>
        <taxon>Cellvibrionales</taxon>
        <taxon>Halieaceae</taxon>
        <taxon>Kineobactrum</taxon>
    </lineage>
</organism>
<evidence type="ECO:0000259" key="6">
    <source>
        <dbReference type="PROSITE" id="PS51007"/>
    </source>
</evidence>
<evidence type="ECO:0000256" key="3">
    <source>
        <dbReference type="ARBA" id="ARBA00023004"/>
    </source>
</evidence>
<feature type="transmembrane region" description="Helical" evidence="5">
    <location>
        <begin position="61"/>
        <end position="83"/>
    </location>
</feature>
<evidence type="ECO:0000313" key="8">
    <source>
        <dbReference type="Proteomes" id="UP000477680"/>
    </source>
</evidence>
<evidence type="ECO:0000256" key="2">
    <source>
        <dbReference type="ARBA" id="ARBA00022723"/>
    </source>
</evidence>
<feature type="domain" description="Cytochrome c" evidence="6">
    <location>
        <begin position="550"/>
        <end position="642"/>
    </location>
</feature>
<dbReference type="GO" id="GO:0046872">
    <property type="term" value="F:metal ion binding"/>
    <property type="evidence" value="ECO:0007669"/>
    <property type="project" value="UniProtKB-KW"/>
</dbReference>
<keyword evidence="5" id="KW-0472">Membrane</keyword>
<keyword evidence="3 4" id="KW-0408">Iron</keyword>
<evidence type="ECO:0000256" key="1">
    <source>
        <dbReference type="ARBA" id="ARBA00022617"/>
    </source>
</evidence>
<dbReference type="Proteomes" id="UP000477680">
    <property type="component" value="Chromosome"/>
</dbReference>
<feature type="transmembrane region" description="Helical" evidence="5">
    <location>
        <begin position="6"/>
        <end position="23"/>
    </location>
</feature>
<sequence>MARIFGCVYLLQIVLATLILKSHAFSSARRFATEYVLYLFAYTTASLYSFLATTINYDPQLIAAIGLISTLFYLLAMMAVLLWRDRAGVGAALGQPVLAVVKRLFSISGVLALLYFLLPLGLGMAFTTDRDIANRITQIRIWFNPVPASEWGLKNLYPGLVFEQPVLVKQAPGDDDSLYVLERVGVVYKVPFPGGGDKELVLDIRDQLGEVEVENGALGLAFHPQFGQAEGNRQIYLYYTDTRPEDGQVNRLSRFDLDPPDVAARRASEQVLLSLPRVDDGFHNGGSVEFGSDGYLYLGLGEGVHPRDVRRSAEVLRAGILRLDVDMRESNLPPQPFAHGQVQHYRVPADNPFVDHPDIRAEYWALGLRNPFRFTFDPDTGDIWVGDVGSTVWEEVNRIEPGKHYQFPMAEGHHSTGRSGWESLDIPQQGPVYAYEHNAYDRAVIGGVVYRGDQYPSLRDRYVFADNYSAKIFVMDIDQPRVDEVELIARADQYAQRGVSSVVQLNSGEILVTTLGAASEPGGEVLLLVRAADADVVERTVAEEAPAGDYDEKASAALYAVNCARCHGLTGDGEGPDAAMLNVELPDMTSPMFHASRSAEDIRAVIEEGGAAQGMSPLMPPWGGFLQSREIDDLVIYLQSLPDKHHRH</sequence>
<reference evidence="7 8" key="1">
    <citation type="submission" date="2020-02" db="EMBL/GenBank/DDBJ databases">
        <title>Genome sequencing for Kineobactrum sp. M2.</title>
        <authorList>
            <person name="Park S.-J."/>
        </authorList>
    </citation>
    <scope>NUCLEOTIDE SEQUENCE [LARGE SCALE GENOMIC DNA]</scope>
    <source>
        <strain evidence="7 8">M2</strain>
    </source>
</reference>